<name>A0A855NCN0_CAMHY</name>
<dbReference type="Proteomes" id="UP000239685">
    <property type="component" value="Unassembled WGS sequence"/>
</dbReference>
<dbReference type="AlphaFoldDB" id="A0A855NCN0"/>
<dbReference type="Pfam" id="PF07424">
    <property type="entry name" value="TrbM"/>
    <property type="match status" value="1"/>
</dbReference>
<proteinExistence type="predicted"/>
<accession>A0A855NCN0</accession>
<dbReference type="InterPro" id="IPR009989">
    <property type="entry name" value="TrbM"/>
</dbReference>
<dbReference type="EMBL" id="NIQP01000001">
    <property type="protein sequence ID" value="PPB72800.1"/>
    <property type="molecule type" value="Genomic_DNA"/>
</dbReference>
<comment type="caution">
    <text evidence="1">The sequence shown here is derived from an EMBL/GenBank/DDBJ whole genome shotgun (WGS) entry which is preliminary data.</text>
</comment>
<reference evidence="1 2" key="1">
    <citation type="submission" date="2017-06" db="EMBL/GenBank/DDBJ databases">
        <title>Updating the genomic taxonomy and epidemiology of Campylobacter hyointestinalis; discovery in New Zealand farmed ruminants.</title>
        <authorList>
            <person name="Wilkinson D.A."/>
            <person name="Fayaz A."/>
            <person name="Biggs P.J."/>
            <person name="Midwinter A.C."/>
        </authorList>
    </citation>
    <scope>NUCLEOTIDE SEQUENCE [LARGE SCALE GENOMIC DNA]</scope>
    <source>
        <strain evidence="1 2">S1614a</strain>
    </source>
</reference>
<protein>
    <recommendedName>
        <fullName evidence="3">Conjugal transfer protein TrbM</fullName>
    </recommendedName>
</protein>
<organism evidence="1 2">
    <name type="scientific">Campylobacter hyointestinalis subsp. hyointestinalis</name>
    <dbReference type="NCBI Taxonomy" id="91352"/>
    <lineage>
        <taxon>Bacteria</taxon>
        <taxon>Pseudomonadati</taxon>
        <taxon>Campylobacterota</taxon>
        <taxon>Epsilonproteobacteria</taxon>
        <taxon>Campylobacterales</taxon>
        <taxon>Campylobacteraceae</taxon>
        <taxon>Campylobacter</taxon>
    </lineage>
</organism>
<evidence type="ECO:0000313" key="2">
    <source>
        <dbReference type="Proteomes" id="UP000239685"/>
    </source>
</evidence>
<sequence>MKKMSAILKKRLIFNKGAKMKKAVLTLSLGMIFVSGLFGSDILTGDRRTACEVLLCLSSGTRPTECNPPLARFFSIKFKKPWKTLQARRNFLALCPTDTGDTAEDLVMSDYKEILANSEDPNQCTPEYLNQQLQSGKVSYSVNNKYYEKQGYKNNINNIDNGVRINPNMPSFCYDLINHQYTDLKMPKYNCSGEFYTQTDWQNGYRLNLLGIGSSHFINSEPSAYTNLPNNEKHKISYHIDNNHAGYNVTEYYQIIRFNKTCWSY</sequence>
<gene>
    <name evidence="1" type="ORF">CDQ78_00015</name>
</gene>
<evidence type="ECO:0000313" key="1">
    <source>
        <dbReference type="EMBL" id="PPB72800.1"/>
    </source>
</evidence>
<evidence type="ECO:0008006" key="3">
    <source>
        <dbReference type="Google" id="ProtNLM"/>
    </source>
</evidence>